<feature type="compositionally biased region" description="Basic and acidic residues" evidence="1">
    <location>
        <begin position="638"/>
        <end position="655"/>
    </location>
</feature>
<feature type="region of interest" description="Disordered" evidence="1">
    <location>
        <begin position="358"/>
        <end position="515"/>
    </location>
</feature>
<evidence type="ECO:0000313" key="4">
    <source>
        <dbReference type="Proteomes" id="UP001271007"/>
    </source>
</evidence>
<organism evidence="3 4">
    <name type="scientific">Extremus antarcticus</name>
    <dbReference type="NCBI Taxonomy" id="702011"/>
    <lineage>
        <taxon>Eukaryota</taxon>
        <taxon>Fungi</taxon>
        <taxon>Dikarya</taxon>
        <taxon>Ascomycota</taxon>
        <taxon>Pezizomycotina</taxon>
        <taxon>Dothideomycetes</taxon>
        <taxon>Dothideomycetidae</taxon>
        <taxon>Mycosphaerellales</taxon>
        <taxon>Extremaceae</taxon>
        <taxon>Extremus</taxon>
    </lineage>
</organism>
<protein>
    <recommendedName>
        <fullName evidence="2">Ysc84 actin-binding domain-containing protein</fullName>
    </recommendedName>
</protein>
<feature type="compositionally biased region" description="Basic and acidic residues" evidence="1">
    <location>
        <begin position="590"/>
        <end position="621"/>
    </location>
</feature>
<dbReference type="PANTHER" id="PTHR15629">
    <property type="entry name" value="SH3YL1 PROTEIN"/>
    <property type="match status" value="1"/>
</dbReference>
<accession>A0AAJ0DG76</accession>
<feature type="region of interest" description="Disordered" evidence="1">
    <location>
        <begin position="542"/>
        <end position="664"/>
    </location>
</feature>
<sequence>MTSPIWEKVKTGSKSGFDKVWKAADKLGAPVNKLSNKLGSEAFWPTTLDKESDKAARILKTFCKDGFYTEEEVQSEDGPKQKQKVVKKIPTEVIKNAKGLAIFTTMRTGLWVSGAGGSGILIARKEDGSWSPPSGILLHTAGLGFLVGVDIYDCVVVINSAEALEAFTKIRCTLGSEISVVAGPVGAGAVLESEVHKRQAPIFTYLKSRGFYAGVQIDGTVIIERSDENERFYGQRIGVAEILAGKVRHPPYEVRRLLETIKAAQGETDIDEDLLPTEPPPGDYEIDDGAMFGVPEKDDPDPYGVLALEKEGLSIKEAGTQKRASWEAFSFNPSPTSPIHSIYARNSMEWPSRRNSWRASAFSNEPKTPSSLRTSMEFPPPPSHPSLPPRASPRVSKQMSDSGTQTDDLPDPPTPNRWSLHSAGGAGHSRSTSLYAPPHMQEVPEHQVLDTSPTRENAETSPHVNGYSTPPRTPELQQHENQPKISDPPRTPERKPADTQQDILDDDDAHIEEPVVQSVQSIQAIQSVQPASPKVISKARLVDVPRRIPPTLPPRNPNRSGGPLVVDASPKTAAPEEVLSNDTTTQTTEVDSKHDSAHDTVPEKQDGADVVKDQMEDVRLDDADDEDDEPMKSNPWAKVEETKRQQELEQQEELKSTTMPGSFQ</sequence>
<proteinExistence type="predicted"/>
<feature type="compositionally biased region" description="Pro residues" evidence="1">
    <location>
        <begin position="547"/>
        <end position="556"/>
    </location>
</feature>
<evidence type="ECO:0000313" key="3">
    <source>
        <dbReference type="EMBL" id="KAK3049706.1"/>
    </source>
</evidence>
<dbReference type="Proteomes" id="UP001271007">
    <property type="component" value="Unassembled WGS sequence"/>
</dbReference>
<evidence type="ECO:0000259" key="2">
    <source>
        <dbReference type="Pfam" id="PF04366"/>
    </source>
</evidence>
<dbReference type="InterPro" id="IPR007461">
    <property type="entry name" value="Ysc84_actin-binding"/>
</dbReference>
<feature type="compositionally biased region" description="Polar residues" evidence="1">
    <location>
        <begin position="580"/>
        <end position="589"/>
    </location>
</feature>
<dbReference type="InterPro" id="IPR051702">
    <property type="entry name" value="SH3_domain_YSC84-like"/>
</dbReference>
<dbReference type="EMBL" id="JAWDJX010000038">
    <property type="protein sequence ID" value="KAK3049706.1"/>
    <property type="molecule type" value="Genomic_DNA"/>
</dbReference>
<dbReference type="PANTHER" id="PTHR15629:SF8">
    <property type="entry name" value="DUF500 DOMAIN PROTEIN (AFU_ORTHOLOGUE AFUA_5G07310)"/>
    <property type="match status" value="1"/>
</dbReference>
<feature type="compositionally biased region" description="Polar residues" evidence="1">
    <location>
        <begin position="358"/>
        <end position="374"/>
    </location>
</feature>
<dbReference type="Pfam" id="PF04366">
    <property type="entry name" value="Ysc84"/>
    <property type="match status" value="1"/>
</dbReference>
<dbReference type="AlphaFoldDB" id="A0AAJ0DG76"/>
<keyword evidence="4" id="KW-1185">Reference proteome</keyword>
<feature type="compositionally biased region" description="Pro residues" evidence="1">
    <location>
        <begin position="378"/>
        <end position="391"/>
    </location>
</feature>
<name>A0AAJ0DG76_9PEZI</name>
<feature type="domain" description="Ysc84 actin-binding" evidence="2">
    <location>
        <begin position="139"/>
        <end position="264"/>
    </location>
</feature>
<evidence type="ECO:0000256" key="1">
    <source>
        <dbReference type="SAM" id="MobiDB-lite"/>
    </source>
</evidence>
<feature type="compositionally biased region" description="Polar residues" evidence="1">
    <location>
        <begin position="449"/>
        <end position="476"/>
    </location>
</feature>
<dbReference type="GO" id="GO:0035091">
    <property type="term" value="F:phosphatidylinositol binding"/>
    <property type="evidence" value="ECO:0007669"/>
    <property type="project" value="TreeGrafter"/>
</dbReference>
<reference evidence="3" key="1">
    <citation type="submission" date="2023-04" db="EMBL/GenBank/DDBJ databases">
        <title>Black Yeasts Isolated from many extreme environments.</title>
        <authorList>
            <person name="Coleine C."/>
            <person name="Stajich J.E."/>
            <person name="Selbmann L."/>
        </authorList>
    </citation>
    <scope>NUCLEOTIDE SEQUENCE</scope>
    <source>
        <strain evidence="3">CCFEE 5312</strain>
    </source>
</reference>
<dbReference type="CDD" id="cd11524">
    <property type="entry name" value="SYLF"/>
    <property type="match status" value="1"/>
</dbReference>
<comment type="caution">
    <text evidence="3">The sequence shown here is derived from an EMBL/GenBank/DDBJ whole genome shotgun (WGS) entry which is preliminary data.</text>
</comment>
<gene>
    <name evidence="3" type="ORF">LTR09_009128</name>
</gene>